<comment type="caution">
    <text evidence="8">The sequence shown here is derived from an EMBL/GenBank/DDBJ whole genome shotgun (WGS) entry which is preliminary data.</text>
</comment>
<gene>
    <name evidence="8" type="ORF">QE109_10105</name>
</gene>
<feature type="transmembrane region" description="Helical" evidence="7">
    <location>
        <begin position="155"/>
        <end position="174"/>
    </location>
</feature>
<sequence length="211" mass="23576">MREPINTITHFIGVFLALIGLGVMITNSIIKNNMNYLVGGIIFGVSMIMLYSASTIYHWYVGKDSKILKLRKLDHAMIFVLIAGTYTPICLTALKGTLGYVLLILVWALAIIGTISKVMFINMPRWLSAGMYLFLGWLSIFFIVPLFKALPTGGFVWLVTGGILYTIGSVFYAFKPKLNIAGFGFHEIFHLFILAGSSAHFILVNQYIFNM</sequence>
<comment type="similarity">
    <text evidence="2">Belongs to the UPF0073 (Hly-III) family.</text>
</comment>
<evidence type="ECO:0000313" key="8">
    <source>
        <dbReference type="EMBL" id="MDH8678500.1"/>
    </source>
</evidence>
<dbReference type="RefSeq" id="WP_281094349.1">
    <property type="nucleotide sequence ID" value="NZ_JARYZI010000006.1"/>
</dbReference>
<feature type="transmembrane region" description="Helical" evidence="7">
    <location>
        <begin position="132"/>
        <end position="149"/>
    </location>
</feature>
<feature type="transmembrane region" description="Helical" evidence="7">
    <location>
        <begin position="12"/>
        <end position="30"/>
    </location>
</feature>
<keyword evidence="6 7" id="KW-0472">Membrane</keyword>
<dbReference type="PANTHER" id="PTHR20855">
    <property type="entry name" value="ADIPOR/PROGESTIN RECEPTOR-RELATED"/>
    <property type="match status" value="1"/>
</dbReference>
<dbReference type="InterPro" id="IPR005744">
    <property type="entry name" value="Hy-lIII"/>
</dbReference>
<feature type="transmembrane region" description="Helical" evidence="7">
    <location>
        <begin position="100"/>
        <end position="120"/>
    </location>
</feature>
<evidence type="ECO:0000256" key="7">
    <source>
        <dbReference type="SAM" id="Phobius"/>
    </source>
</evidence>
<dbReference type="NCBIfam" id="TIGR01065">
    <property type="entry name" value="hlyIII"/>
    <property type="match status" value="1"/>
</dbReference>
<dbReference type="Pfam" id="PF03006">
    <property type="entry name" value="HlyIII"/>
    <property type="match status" value="1"/>
</dbReference>
<accession>A0ABT6NDM0</accession>
<dbReference type="Proteomes" id="UP001158045">
    <property type="component" value="Unassembled WGS sequence"/>
</dbReference>
<feature type="transmembrane region" description="Helical" evidence="7">
    <location>
        <begin position="73"/>
        <end position="94"/>
    </location>
</feature>
<evidence type="ECO:0000256" key="6">
    <source>
        <dbReference type="ARBA" id="ARBA00023136"/>
    </source>
</evidence>
<feature type="transmembrane region" description="Helical" evidence="7">
    <location>
        <begin position="36"/>
        <end position="61"/>
    </location>
</feature>
<keyword evidence="5 7" id="KW-1133">Transmembrane helix</keyword>
<name>A0ABT6NDM0_9FIRM</name>
<dbReference type="InterPro" id="IPR004254">
    <property type="entry name" value="AdipoR/HlyIII-related"/>
</dbReference>
<evidence type="ECO:0000313" key="9">
    <source>
        <dbReference type="Proteomes" id="UP001158045"/>
    </source>
</evidence>
<organism evidence="8 9">
    <name type="scientific">Fusibacter bizertensis</name>
    <dbReference type="NCBI Taxonomy" id="1488331"/>
    <lineage>
        <taxon>Bacteria</taxon>
        <taxon>Bacillati</taxon>
        <taxon>Bacillota</taxon>
        <taxon>Clostridia</taxon>
        <taxon>Eubacteriales</taxon>
        <taxon>Eubacteriales Family XII. Incertae Sedis</taxon>
        <taxon>Fusibacter</taxon>
    </lineage>
</organism>
<keyword evidence="3" id="KW-1003">Cell membrane</keyword>
<evidence type="ECO:0000256" key="4">
    <source>
        <dbReference type="ARBA" id="ARBA00022692"/>
    </source>
</evidence>
<proteinExistence type="inferred from homology"/>
<dbReference type="EMBL" id="JARYZI010000006">
    <property type="protein sequence ID" value="MDH8678500.1"/>
    <property type="molecule type" value="Genomic_DNA"/>
</dbReference>
<protein>
    <submittedName>
        <fullName evidence="8">Hemolysin III family protein</fullName>
    </submittedName>
</protein>
<evidence type="ECO:0000256" key="5">
    <source>
        <dbReference type="ARBA" id="ARBA00022989"/>
    </source>
</evidence>
<evidence type="ECO:0000256" key="3">
    <source>
        <dbReference type="ARBA" id="ARBA00022475"/>
    </source>
</evidence>
<keyword evidence="4 7" id="KW-0812">Transmembrane</keyword>
<feature type="transmembrane region" description="Helical" evidence="7">
    <location>
        <begin position="186"/>
        <end position="209"/>
    </location>
</feature>
<keyword evidence="9" id="KW-1185">Reference proteome</keyword>
<reference evidence="8 9" key="1">
    <citation type="submission" date="2023-04" db="EMBL/GenBank/DDBJ databases">
        <title>Fusibacter bizertensis strain WBS, isolated from littoral bottom sediments of the Arctic seas - biochemical and genomic analysis.</title>
        <authorList>
            <person name="Brioukhanov A.L."/>
        </authorList>
    </citation>
    <scope>NUCLEOTIDE SEQUENCE [LARGE SCALE GENOMIC DNA]</scope>
    <source>
        <strain evidence="8 9">WBS</strain>
    </source>
</reference>
<evidence type="ECO:0000256" key="2">
    <source>
        <dbReference type="ARBA" id="ARBA00008488"/>
    </source>
</evidence>
<evidence type="ECO:0000256" key="1">
    <source>
        <dbReference type="ARBA" id="ARBA00004651"/>
    </source>
</evidence>
<comment type="subcellular location">
    <subcellularLocation>
        <location evidence="1">Cell membrane</location>
        <topology evidence="1">Multi-pass membrane protein</topology>
    </subcellularLocation>
</comment>
<dbReference type="PANTHER" id="PTHR20855:SF3">
    <property type="entry name" value="LD03007P"/>
    <property type="match status" value="1"/>
</dbReference>